<reference evidence="5 6" key="1">
    <citation type="submission" date="2019-07" db="EMBL/GenBank/DDBJ databases">
        <title>WGS assembly of Gossypium mustelinum.</title>
        <authorList>
            <person name="Chen Z.J."/>
            <person name="Sreedasyam A."/>
            <person name="Ando A."/>
            <person name="Song Q."/>
            <person name="De L."/>
            <person name="Hulse-Kemp A."/>
            <person name="Ding M."/>
            <person name="Ye W."/>
            <person name="Kirkbride R."/>
            <person name="Jenkins J."/>
            <person name="Plott C."/>
            <person name="Lovell J."/>
            <person name="Lin Y.-M."/>
            <person name="Vaughn R."/>
            <person name="Liu B."/>
            <person name="Li W."/>
            <person name="Simpson S."/>
            <person name="Scheffler B."/>
            <person name="Saski C."/>
            <person name="Grover C."/>
            <person name="Hu G."/>
            <person name="Conover J."/>
            <person name="Carlson J."/>
            <person name="Shu S."/>
            <person name="Boston L."/>
            <person name="Williams M."/>
            <person name="Peterson D."/>
            <person name="Mcgee K."/>
            <person name="Jones D."/>
            <person name="Wendel J."/>
            <person name="Stelly D."/>
            <person name="Grimwood J."/>
            <person name="Schmutz J."/>
        </authorList>
    </citation>
    <scope>NUCLEOTIDE SEQUENCE [LARGE SCALE GENOMIC DNA]</scope>
    <source>
        <strain evidence="5">1408120.09</strain>
    </source>
</reference>
<evidence type="ECO:0000256" key="3">
    <source>
        <dbReference type="ARBA" id="ARBA00022833"/>
    </source>
</evidence>
<gene>
    <name evidence="5" type="ORF">E1A91_A03G011700v1</name>
</gene>
<accession>A0A5D2ZUM1</accession>
<organism evidence="5 6">
    <name type="scientific">Gossypium mustelinum</name>
    <name type="common">Cotton</name>
    <name type="synonym">Gossypium caicoense</name>
    <dbReference type="NCBI Taxonomy" id="34275"/>
    <lineage>
        <taxon>Eukaryota</taxon>
        <taxon>Viridiplantae</taxon>
        <taxon>Streptophyta</taxon>
        <taxon>Embryophyta</taxon>
        <taxon>Tracheophyta</taxon>
        <taxon>Spermatophyta</taxon>
        <taxon>Magnoliopsida</taxon>
        <taxon>eudicotyledons</taxon>
        <taxon>Gunneridae</taxon>
        <taxon>Pentapetalae</taxon>
        <taxon>rosids</taxon>
        <taxon>malvids</taxon>
        <taxon>Malvales</taxon>
        <taxon>Malvaceae</taxon>
        <taxon>Malvoideae</taxon>
        <taxon>Gossypium</taxon>
    </lineage>
</organism>
<dbReference type="InterPro" id="IPR004146">
    <property type="entry name" value="DC1"/>
</dbReference>
<dbReference type="EMBL" id="CM017638">
    <property type="protein sequence ID" value="TYJ41306.1"/>
    <property type="molecule type" value="Genomic_DNA"/>
</dbReference>
<keyword evidence="3" id="KW-0862">Zinc</keyword>
<dbReference type="InterPro" id="IPR046349">
    <property type="entry name" value="C1-like_sf"/>
</dbReference>
<dbReference type="PROSITE" id="PS50081">
    <property type="entry name" value="ZF_DAG_PE_2"/>
    <property type="match status" value="1"/>
</dbReference>
<protein>
    <recommendedName>
        <fullName evidence="4">Phorbol-ester/DAG-type domain-containing protein</fullName>
    </recommendedName>
</protein>
<evidence type="ECO:0000256" key="1">
    <source>
        <dbReference type="ARBA" id="ARBA00022723"/>
    </source>
</evidence>
<evidence type="ECO:0000313" key="5">
    <source>
        <dbReference type="EMBL" id="TYJ41306.1"/>
    </source>
</evidence>
<dbReference type="PANTHER" id="PTHR46288:SF27">
    <property type="entry name" value="CYSTEINE_HISTIDINE-RICH C1 DOMAIN FAMILY PROTEIN"/>
    <property type="match status" value="1"/>
</dbReference>
<dbReference type="Gene3D" id="3.30.60.20">
    <property type="match status" value="1"/>
</dbReference>
<dbReference type="PANTHER" id="PTHR46288">
    <property type="entry name" value="PHORBOL-ESTER/DAG-TYPE DOMAIN-CONTAINING PROTEIN"/>
    <property type="match status" value="1"/>
</dbReference>
<dbReference type="Proteomes" id="UP000323597">
    <property type="component" value="Chromosome A03"/>
</dbReference>
<evidence type="ECO:0000259" key="4">
    <source>
        <dbReference type="PROSITE" id="PS50081"/>
    </source>
</evidence>
<dbReference type="SUPFAM" id="SSF57889">
    <property type="entry name" value="Cysteine-rich domain"/>
    <property type="match status" value="1"/>
</dbReference>
<evidence type="ECO:0000313" key="6">
    <source>
        <dbReference type="Proteomes" id="UP000323597"/>
    </source>
</evidence>
<proteinExistence type="predicted"/>
<keyword evidence="2" id="KW-0677">Repeat</keyword>
<name>A0A5D2ZUM1_GOSMU</name>
<dbReference type="GO" id="GO:0046872">
    <property type="term" value="F:metal ion binding"/>
    <property type="evidence" value="ECO:0007669"/>
    <property type="project" value="UniProtKB-KW"/>
</dbReference>
<dbReference type="InterPro" id="IPR002219">
    <property type="entry name" value="PKC_DAG/PE"/>
</dbReference>
<dbReference type="Pfam" id="PF03107">
    <property type="entry name" value="C1_2"/>
    <property type="match status" value="1"/>
</dbReference>
<sequence>MCLQHSSHQHPLVSNESHGHEIEKVKCSGCGESVSGSSFGCAECGFYLHKQCAEAPTQMNHL</sequence>
<keyword evidence="6" id="KW-1185">Reference proteome</keyword>
<dbReference type="AlphaFoldDB" id="A0A5D2ZUM1"/>
<feature type="domain" description="Phorbol-ester/DAG-type" evidence="4">
    <location>
        <begin position="9"/>
        <end position="60"/>
    </location>
</feature>
<evidence type="ECO:0000256" key="2">
    <source>
        <dbReference type="ARBA" id="ARBA00022737"/>
    </source>
</evidence>
<keyword evidence="1" id="KW-0479">Metal-binding</keyword>